<accession>A0A2T6ZZ38</accession>
<keyword evidence="2" id="KW-1185">Reference proteome</keyword>
<name>A0A2T6ZZ38_TUBBO</name>
<organism evidence="1 2">
    <name type="scientific">Tuber borchii</name>
    <name type="common">White truffle</name>
    <dbReference type="NCBI Taxonomy" id="42251"/>
    <lineage>
        <taxon>Eukaryota</taxon>
        <taxon>Fungi</taxon>
        <taxon>Dikarya</taxon>
        <taxon>Ascomycota</taxon>
        <taxon>Pezizomycotina</taxon>
        <taxon>Pezizomycetes</taxon>
        <taxon>Pezizales</taxon>
        <taxon>Tuberaceae</taxon>
        <taxon>Tuber</taxon>
    </lineage>
</organism>
<proteinExistence type="predicted"/>
<evidence type="ECO:0000313" key="2">
    <source>
        <dbReference type="Proteomes" id="UP000244722"/>
    </source>
</evidence>
<reference evidence="1 2" key="1">
    <citation type="submission" date="2017-04" db="EMBL/GenBank/DDBJ databases">
        <title>Draft genome sequence of Tuber borchii Vittad., a whitish edible truffle.</title>
        <authorList>
            <consortium name="DOE Joint Genome Institute"/>
            <person name="Murat C."/>
            <person name="Kuo A."/>
            <person name="Barry K.W."/>
            <person name="Clum A."/>
            <person name="Dockter R.B."/>
            <person name="Fauchery L."/>
            <person name="Iotti M."/>
            <person name="Kohler A."/>
            <person name="Labutti K."/>
            <person name="Lindquist E.A."/>
            <person name="Lipzen A."/>
            <person name="Ohm R.A."/>
            <person name="Wang M."/>
            <person name="Grigoriev I.V."/>
            <person name="Zambonelli A."/>
            <person name="Martin F.M."/>
        </authorList>
    </citation>
    <scope>NUCLEOTIDE SEQUENCE [LARGE SCALE GENOMIC DNA]</scope>
    <source>
        <strain evidence="1 2">Tbo3840</strain>
    </source>
</reference>
<dbReference type="EMBL" id="NESQ01000058">
    <property type="protein sequence ID" value="PUU80743.1"/>
    <property type="molecule type" value="Genomic_DNA"/>
</dbReference>
<dbReference type="AlphaFoldDB" id="A0A2T6ZZ38"/>
<dbReference type="Proteomes" id="UP000244722">
    <property type="component" value="Unassembled WGS sequence"/>
</dbReference>
<sequence>MEGSNPEHGLRYQISKSRNCICPSGKLFLNGMKSNYGGLRAENLCAIVPIHTAVNERAWKEIKQ</sequence>
<dbReference type="STRING" id="42251.A0A2T6ZZ38"/>
<evidence type="ECO:0000313" key="1">
    <source>
        <dbReference type="EMBL" id="PUU80743.1"/>
    </source>
</evidence>
<dbReference type="OrthoDB" id="4243at2759"/>
<protein>
    <submittedName>
        <fullName evidence="1">Uncharacterized protein</fullName>
    </submittedName>
</protein>
<comment type="caution">
    <text evidence="1">The sequence shown here is derived from an EMBL/GenBank/DDBJ whole genome shotgun (WGS) entry which is preliminary data.</text>
</comment>
<gene>
    <name evidence="1" type="ORF">B9Z19DRAFT_973906</name>
</gene>